<organism evidence="1 2">
    <name type="scientific">candidate division WS6 bacterium 36_33</name>
    <dbReference type="NCBI Taxonomy" id="1641388"/>
    <lineage>
        <taxon>Bacteria</taxon>
        <taxon>Candidatus Dojkabacteria</taxon>
    </lineage>
</organism>
<dbReference type="EMBL" id="LGGI01000040">
    <property type="protein sequence ID" value="KUK67108.1"/>
    <property type="molecule type" value="Genomic_DNA"/>
</dbReference>
<accession>A0A101GZ54</accession>
<dbReference type="Proteomes" id="UP000053469">
    <property type="component" value="Unassembled WGS sequence"/>
</dbReference>
<reference evidence="2" key="1">
    <citation type="journal article" date="2015" name="MBio">
        <title>Genome-Resolved Metagenomic Analysis Reveals Roles for Candidate Phyla and Other Microbial Community Members in Biogeochemical Transformations in Oil Reservoirs.</title>
        <authorList>
            <person name="Hu P."/>
            <person name="Tom L."/>
            <person name="Singh A."/>
            <person name="Thomas B.C."/>
            <person name="Baker B.J."/>
            <person name="Piceno Y.M."/>
            <person name="Andersen G.L."/>
            <person name="Banfield J.F."/>
        </authorList>
    </citation>
    <scope>NUCLEOTIDE SEQUENCE [LARGE SCALE GENOMIC DNA]</scope>
</reference>
<name>A0A101GZ54_9BACT</name>
<evidence type="ECO:0000313" key="1">
    <source>
        <dbReference type="EMBL" id="KUK67108.1"/>
    </source>
</evidence>
<proteinExistence type="predicted"/>
<gene>
    <name evidence="1" type="ORF">XD87_0327</name>
</gene>
<evidence type="ECO:0000313" key="2">
    <source>
        <dbReference type="Proteomes" id="UP000053469"/>
    </source>
</evidence>
<sequence>MLYDDPTGIDETVKQEALDFVRFNISQMLKYPNQFRVVEETVEHIDLKDIDLYLQKMEKDQDLDIKDLLIESVNITDIGKFAQICDYLEIDKVNYPLRHPQRIYFLESADSAITFIPIELDNRSVSIYIEPLESSPDLITELWAINRDKKKKSLEDIEFVNPRDLQSRSKK</sequence>
<comment type="caution">
    <text evidence="1">The sequence shown here is derived from an EMBL/GenBank/DDBJ whole genome shotgun (WGS) entry which is preliminary data.</text>
</comment>
<dbReference type="AlphaFoldDB" id="A0A101GZ54"/>
<protein>
    <submittedName>
        <fullName evidence="1">Seg</fullName>
    </submittedName>
</protein>